<evidence type="ECO:0000256" key="9">
    <source>
        <dbReference type="ARBA" id="ARBA00022984"/>
    </source>
</evidence>
<evidence type="ECO:0000256" key="13">
    <source>
        <dbReference type="ARBA" id="ARBA00034000"/>
    </source>
</evidence>
<comment type="pathway">
    <text evidence="3">Cell wall biogenesis; peptidoglycan biosynthesis.</text>
</comment>
<dbReference type="AlphaFoldDB" id="A0A1I5NJP8"/>
<evidence type="ECO:0000313" key="19">
    <source>
        <dbReference type="Proteomes" id="UP000198892"/>
    </source>
</evidence>
<evidence type="ECO:0000256" key="7">
    <source>
        <dbReference type="ARBA" id="ARBA00022692"/>
    </source>
</evidence>
<dbReference type="SUPFAM" id="SSF56601">
    <property type="entry name" value="beta-lactamase/transpeptidase-like"/>
    <property type="match status" value="1"/>
</dbReference>
<comment type="catalytic activity">
    <reaction evidence="13">
        <text>Preferential cleavage: (Ac)2-L-Lys-D-Ala-|-D-Ala. Also transpeptidation of peptidyl-alanyl moieties that are N-acyl substituents of D-alanine.</text>
        <dbReference type="EC" id="3.4.16.4"/>
    </reaction>
</comment>
<keyword evidence="9" id="KW-0573">Peptidoglycan synthesis</keyword>
<dbReference type="GO" id="GO:0005886">
    <property type="term" value="C:plasma membrane"/>
    <property type="evidence" value="ECO:0007669"/>
    <property type="project" value="UniProtKB-SubCell"/>
</dbReference>
<feature type="domain" description="Penicillin-binding protein transpeptidase" evidence="16">
    <location>
        <begin position="366"/>
        <end position="679"/>
    </location>
</feature>
<dbReference type="GO" id="GO:0009002">
    <property type="term" value="F:serine-type D-Ala-D-Ala carboxypeptidase activity"/>
    <property type="evidence" value="ECO:0007669"/>
    <property type="project" value="UniProtKB-EC"/>
</dbReference>
<evidence type="ECO:0000256" key="12">
    <source>
        <dbReference type="ARBA" id="ARBA00023316"/>
    </source>
</evidence>
<dbReference type="Gene3D" id="3.40.710.10">
    <property type="entry name" value="DD-peptidase/beta-lactamase superfamily"/>
    <property type="match status" value="1"/>
</dbReference>
<reference evidence="19" key="1">
    <citation type="submission" date="2016-10" db="EMBL/GenBank/DDBJ databases">
        <authorList>
            <person name="Varghese N."/>
            <person name="Submissions S."/>
        </authorList>
    </citation>
    <scope>NUCLEOTIDE SEQUENCE [LARGE SCALE GENOMIC DNA]</scope>
    <source>
        <strain evidence="19">S7</strain>
    </source>
</reference>
<evidence type="ECO:0000256" key="5">
    <source>
        <dbReference type="ARBA" id="ARBA00012448"/>
    </source>
</evidence>
<evidence type="ECO:0000256" key="8">
    <source>
        <dbReference type="ARBA" id="ARBA00022960"/>
    </source>
</evidence>
<dbReference type="UniPathway" id="UPA00219"/>
<dbReference type="SUPFAM" id="SSF56519">
    <property type="entry name" value="Penicillin binding protein dimerisation domain"/>
    <property type="match status" value="1"/>
</dbReference>
<sequence length="708" mass="79305">MSTPFLFDLSKSVLKYRKIQERLHNKGRGIQVGKTKSGNRHVPFRLNLLFFAVFLLFSLLIFRLGYIQIVQGDQFESELEASSSEQQARIDAPRGLMYDRNGNIVVDNELALSLTYTNKQSVSTEERLEIAEALVDLISIETKENETLDDKIDKRTKQDYWIATHPEKAKNLVTDEERAQAEENDENENEIYNLQLSRISEKQLSSLDSELKKVYIWGQMVSGYYDTPYRIKKDLSRNEAHQISERLDSLPGVNILRDAERQYLYEDAFPDYFGNIGSIPREQLDKYLAKGYARTDEVGTSFLEKQYETDLRGKKGTVTNGNTTNGRRGNDLVLSIDMALQQQVDTIVQEEVNSMSGSFINNPNAYIVMMKPDTGEILAAVGHQNQLGITSNSYAMGSTVKPATVMTGLETEAVTPQTTIIDRPLELPSTEPISSVYNMGPVNYYDAIVQSSNIYMSYVAMNMAGYNPGTGQSWSNTTYKKAFDTFRYYYSQFGLGAKTGIDLPTESTGITGPVNYPGRLLYLSFGQFDTYTPMQLAQYVSTVANDGYRMKPRLVKEIRQPNPDKQQLGAVKKQYEPHIMNKLDINNNYIDMVQEAMRGVVNQSRGSAYSEFNGAEYAAAGKTGTAEVSVQQDGSGDSIDGINQAFISYAPYDNPEVTAAVVVPGLYESSNVAKVIGRRALDAYFNLKENPQAPVPEENQEENAATGE</sequence>
<evidence type="ECO:0000256" key="11">
    <source>
        <dbReference type="ARBA" id="ARBA00023136"/>
    </source>
</evidence>
<dbReference type="InterPro" id="IPR050515">
    <property type="entry name" value="Beta-lactam/transpept"/>
</dbReference>
<keyword evidence="18" id="KW-0132">Cell division</keyword>
<evidence type="ECO:0000259" key="17">
    <source>
        <dbReference type="Pfam" id="PF03717"/>
    </source>
</evidence>
<dbReference type="Proteomes" id="UP000198892">
    <property type="component" value="Unassembled WGS sequence"/>
</dbReference>
<evidence type="ECO:0000256" key="2">
    <source>
        <dbReference type="ARBA" id="ARBA00004236"/>
    </source>
</evidence>
<evidence type="ECO:0000256" key="4">
    <source>
        <dbReference type="ARBA" id="ARBA00007171"/>
    </source>
</evidence>
<dbReference type="PANTHER" id="PTHR30627">
    <property type="entry name" value="PEPTIDOGLYCAN D,D-TRANSPEPTIDASE"/>
    <property type="match status" value="1"/>
</dbReference>
<evidence type="ECO:0000259" key="16">
    <source>
        <dbReference type="Pfam" id="PF00905"/>
    </source>
</evidence>
<feature type="domain" description="Penicillin-binding protein dimerisation" evidence="17">
    <location>
        <begin position="90"/>
        <end position="327"/>
    </location>
</feature>
<evidence type="ECO:0000256" key="14">
    <source>
        <dbReference type="SAM" id="MobiDB-lite"/>
    </source>
</evidence>
<accession>A0A1I5NJP8</accession>
<gene>
    <name evidence="18" type="ORF">SAMN05518683_103175</name>
</gene>
<keyword evidence="8" id="KW-0133">Cell shape</keyword>
<dbReference type="InterPro" id="IPR001460">
    <property type="entry name" value="PCN-bd_Tpept"/>
</dbReference>
<proteinExistence type="inferred from homology"/>
<feature type="transmembrane region" description="Helical" evidence="15">
    <location>
        <begin position="46"/>
        <end position="66"/>
    </location>
</feature>
<dbReference type="InterPro" id="IPR005311">
    <property type="entry name" value="PBP_dimer"/>
</dbReference>
<evidence type="ECO:0000256" key="3">
    <source>
        <dbReference type="ARBA" id="ARBA00004752"/>
    </source>
</evidence>
<dbReference type="GO" id="GO:0051301">
    <property type="term" value="P:cell division"/>
    <property type="evidence" value="ECO:0007669"/>
    <property type="project" value="UniProtKB-KW"/>
</dbReference>
<dbReference type="GO" id="GO:0071555">
    <property type="term" value="P:cell wall organization"/>
    <property type="evidence" value="ECO:0007669"/>
    <property type="project" value="UniProtKB-KW"/>
</dbReference>
<evidence type="ECO:0000313" key="18">
    <source>
        <dbReference type="EMBL" id="SFP21942.1"/>
    </source>
</evidence>
<feature type="region of interest" description="Disordered" evidence="14">
    <location>
        <begin position="689"/>
        <end position="708"/>
    </location>
</feature>
<dbReference type="STRING" id="1884432.SAMN05518683_103175"/>
<dbReference type="EMBL" id="FOXD01000003">
    <property type="protein sequence ID" value="SFP21942.1"/>
    <property type="molecule type" value="Genomic_DNA"/>
</dbReference>
<dbReference type="GO" id="GO:0008360">
    <property type="term" value="P:regulation of cell shape"/>
    <property type="evidence" value="ECO:0007669"/>
    <property type="project" value="UniProtKB-KW"/>
</dbReference>
<keyword evidence="12" id="KW-0961">Cell wall biogenesis/degradation</keyword>
<keyword evidence="6" id="KW-1003">Cell membrane</keyword>
<dbReference type="EC" id="3.4.16.4" evidence="5"/>
<evidence type="ECO:0000256" key="1">
    <source>
        <dbReference type="ARBA" id="ARBA00004167"/>
    </source>
</evidence>
<comment type="subcellular location">
    <subcellularLocation>
        <location evidence="2">Cell membrane</location>
    </subcellularLocation>
    <subcellularLocation>
        <location evidence="1">Membrane</location>
        <topology evidence="1">Single-pass membrane protein</topology>
    </subcellularLocation>
</comment>
<dbReference type="GO" id="GO:0071972">
    <property type="term" value="F:peptidoglycan L,D-transpeptidase activity"/>
    <property type="evidence" value="ECO:0007669"/>
    <property type="project" value="TreeGrafter"/>
</dbReference>
<dbReference type="Pfam" id="PF03717">
    <property type="entry name" value="PBP_dimer"/>
    <property type="match status" value="1"/>
</dbReference>
<keyword evidence="18" id="KW-0131">Cell cycle</keyword>
<organism evidence="18 19">
    <name type="scientific">Salibacterium halotolerans</name>
    <dbReference type="NCBI Taxonomy" id="1884432"/>
    <lineage>
        <taxon>Bacteria</taxon>
        <taxon>Bacillati</taxon>
        <taxon>Bacillota</taxon>
        <taxon>Bacilli</taxon>
        <taxon>Bacillales</taxon>
        <taxon>Bacillaceae</taxon>
    </lineage>
</organism>
<keyword evidence="19" id="KW-1185">Reference proteome</keyword>
<evidence type="ECO:0000256" key="6">
    <source>
        <dbReference type="ARBA" id="ARBA00022475"/>
    </source>
</evidence>
<comment type="similarity">
    <text evidence="4">Belongs to the transpeptidase family.</text>
</comment>
<name>A0A1I5NJP8_9BACI</name>
<dbReference type="InterPro" id="IPR036138">
    <property type="entry name" value="PBP_dimer_sf"/>
</dbReference>
<dbReference type="Gene3D" id="3.90.1310.10">
    <property type="entry name" value="Penicillin-binding protein 2a (Domain 2)"/>
    <property type="match status" value="1"/>
</dbReference>
<dbReference type="PANTHER" id="PTHR30627:SF2">
    <property type="entry name" value="PEPTIDOGLYCAN D,D-TRANSPEPTIDASE MRDA"/>
    <property type="match status" value="1"/>
</dbReference>
<keyword evidence="10 15" id="KW-1133">Transmembrane helix</keyword>
<dbReference type="InterPro" id="IPR012338">
    <property type="entry name" value="Beta-lactam/transpept-like"/>
</dbReference>
<dbReference type="GO" id="GO:0009252">
    <property type="term" value="P:peptidoglycan biosynthetic process"/>
    <property type="evidence" value="ECO:0007669"/>
    <property type="project" value="UniProtKB-UniPathway"/>
</dbReference>
<keyword evidence="11 15" id="KW-0472">Membrane</keyword>
<protein>
    <recommendedName>
        <fullName evidence="5">serine-type D-Ala-D-Ala carboxypeptidase</fullName>
        <ecNumber evidence="5">3.4.16.4</ecNumber>
    </recommendedName>
</protein>
<dbReference type="Pfam" id="PF00905">
    <property type="entry name" value="Transpeptidase"/>
    <property type="match status" value="1"/>
</dbReference>
<evidence type="ECO:0000256" key="15">
    <source>
        <dbReference type="SAM" id="Phobius"/>
    </source>
</evidence>
<evidence type="ECO:0000256" key="10">
    <source>
        <dbReference type="ARBA" id="ARBA00022989"/>
    </source>
</evidence>
<dbReference type="GO" id="GO:0008658">
    <property type="term" value="F:penicillin binding"/>
    <property type="evidence" value="ECO:0007669"/>
    <property type="project" value="InterPro"/>
</dbReference>
<dbReference type="Gene3D" id="1.10.10.1230">
    <property type="entry name" value="Penicillin-binding protein, N-terminal non-catalytic domain, head sub-domain"/>
    <property type="match status" value="1"/>
</dbReference>
<keyword evidence="7 15" id="KW-0812">Transmembrane</keyword>